<sequence length="76" mass="8266">MKVLIDFYRTRAADDAHAIVGRETVIVEGVDGAIEAARHLLRTLEMPQRPDAVTIADASGEVLYSGDLNVEIMNKG</sequence>
<protein>
    <submittedName>
        <fullName evidence="1">Uncharacterized protein</fullName>
    </submittedName>
</protein>
<dbReference type="EMBL" id="PDVP01000032">
    <property type="protein sequence ID" value="PHP64611.1"/>
    <property type="molecule type" value="Genomic_DNA"/>
</dbReference>
<dbReference type="OrthoDB" id="8020285at2"/>
<reference evidence="1 2" key="1">
    <citation type="submission" date="2017-10" db="EMBL/GenBank/DDBJ databases">
        <title>Sedimentibacterium mangrovi gen. nov., sp. nov., a novel member of family Phyllobacteriacea isolated from mangrove sediment.</title>
        <authorList>
            <person name="Liao H."/>
            <person name="Tian Y."/>
        </authorList>
    </citation>
    <scope>NUCLEOTIDE SEQUENCE [LARGE SCALE GENOMIC DNA]</scope>
    <source>
        <strain evidence="1 2">X9-2-2</strain>
    </source>
</reference>
<evidence type="ECO:0000313" key="1">
    <source>
        <dbReference type="EMBL" id="PHP64611.1"/>
    </source>
</evidence>
<dbReference type="RefSeq" id="WP_099308794.1">
    <property type="nucleotide sequence ID" value="NZ_PDVP01000032.1"/>
</dbReference>
<dbReference type="AlphaFoldDB" id="A0A2G1QGM2"/>
<comment type="caution">
    <text evidence="1">The sequence shown here is derived from an EMBL/GenBank/DDBJ whole genome shotgun (WGS) entry which is preliminary data.</text>
</comment>
<name>A0A2G1QGM2_9HYPH</name>
<accession>A0A2G1QGM2</accession>
<proteinExistence type="predicted"/>
<gene>
    <name evidence="1" type="ORF">CSC94_23390</name>
</gene>
<organism evidence="1 2">
    <name type="scientific">Zhengella mangrovi</name>
    <dbReference type="NCBI Taxonomy" id="1982044"/>
    <lineage>
        <taxon>Bacteria</taxon>
        <taxon>Pseudomonadati</taxon>
        <taxon>Pseudomonadota</taxon>
        <taxon>Alphaproteobacteria</taxon>
        <taxon>Hyphomicrobiales</taxon>
        <taxon>Notoacmeibacteraceae</taxon>
        <taxon>Zhengella</taxon>
    </lineage>
</organism>
<dbReference type="Proteomes" id="UP000221168">
    <property type="component" value="Unassembled WGS sequence"/>
</dbReference>
<keyword evidence="2" id="KW-1185">Reference proteome</keyword>
<evidence type="ECO:0000313" key="2">
    <source>
        <dbReference type="Proteomes" id="UP000221168"/>
    </source>
</evidence>